<dbReference type="OMA" id="EATQHTH"/>
<dbReference type="OrthoDB" id="3549872at2759"/>
<dbReference type="InParanoid" id="A0A0G4GSP6"/>
<proteinExistence type="predicted"/>
<dbReference type="Gene3D" id="1.10.287.1490">
    <property type="match status" value="1"/>
</dbReference>
<dbReference type="EMBL" id="CDMY01000791">
    <property type="protein sequence ID" value="CEM33624.1"/>
    <property type="molecule type" value="Genomic_DNA"/>
</dbReference>
<protein>
    <submittedName>
        <fullName evidence="2">Uncharacterized protein</fullName>
    </submittedName>
</protein>
<evidence type="ECO:0000313" key="2">
    <source>
        <dbReference type="EMBL" id="CEM33624.1"/>
    </source>
</evidence>
<feature type="region of interest" description="Disordered" evidence="1">
    <location>
        <begin position="392"/>
        <end position="413"/>
    </location>
</feature>
<feature type="compositionally biased region" description="Basic and acidic residues" evidence="1">
    <location>
        <begin position="179"/>
        <end position="198"/>
    </location>
</feature>
<evidence type="ECO:0000256" key="1">
    <source>
        <dbReference type="SAM" id="MobiDB-lite"/>
    </source>
</evidence>
<feature type="compositionally biased region" description="Basic and acidic residues" evidence="1">
    <location>
        <begin position="395"/>
        <end position="413"/>
    </location>
</feature>
<keyword evidence="3" id="KW-1185">Reference proteome</keyword>
<accession>A0A0G4GSP6</accession>
<feature type="compositionally biased region" description="Basic and acidic residues" evidence="1">
    <location>
        <begin position="97"/>
        <end position="108"/>
    </location>
</feature>
<dbReference type="Proteomes" id="UP000041254">
    <property type="component" value="Unassembled WGS sequence"/>
</dbReference>
<feature type="compositionally biased region" description="Basic and acidic residues" evidence="1">
    <location>
        <begin position="118"/>
        <end position="131"/>
    </location>
</feature>
<sequence>MQPSSMPPLLHVALGAAVGACAAGTAAYVLHRRQVEKVKATEAQRHADELTATNEAARALEKDLAEHIDAEGRLKDRLSEMVDAHDQAAAALAAADSRLKEEQKRAQDSSRSVGRLRSQLEERVKDKDEAHEELRLRQSEVTSLRADKQALQAKIEPMEAKLYQLQQQVHVLEQSVTDRQTEASRANKDKTRSEEKMKELRARVSELEATQHTHREAAAHAEKEYRGELEAYRHRILELQENARHAVDTLTAEKNRYEQMVGELQATVRAREDEVRLLRVVLSARGQNPDNTRKMLPILNDQATLLKAKAKRMFDIDEDAIALWKETIVGRLRSQLEERVKDKDEALEELRLRQSEVTSLRADKQALQAKIEPMEAKLYQLQQQVHVLEQSVTDRQTEASRANKDKTRSEEKMKELRARVSELEATQHTHREAAAHAEKEYRGELEAYRHRILELQENARHAVDTLTAEKNRYEQMVGELQATVRAREDEVRLLRVVLSARGQNPDNTRPAMGDELLQQENGSASTTVHSDNGTLC</sequence>
<dbReference type="VEuPathDB" id="CryptoDB:Vbra_18596"/>
<feature type="region of interest" description="Disordered" evidence="1">
    <location>
        <begin position="94"/>
        <end position="131"/>
    </location>
</feature>
<dbReference type="AlphaFoldDB" id="A0A0G4GSP6"/>
<organism evidence="2 3">
    <name type="scientific">Vitrella brassicaformis (strain CCMP3155)</name>
    <dbReference type="NCBI Taxonomy" id="1169540"/>
    <lineage>
        <taxon>Eukaryota</taxon>
        <taxon>Sar</taxon>
        <taxon>Alveolata</taxon>
        <taxon>Colpodellida</taxon>
        <taxon>Vitrellaceae</taxon>
        <taxon>Vitrella</taxon>
    </lineage>
</organism>
<evidence type="ECO:0000313" key="3">
    <source>
        <dbReference type="Proteomes" id="UP000041254"/>
    </source>
</evidence>
<name>A0A0G4GSP6_VITBC</name>
<feature type="region of interest" description="Disordered" evidence="1">
    <location>
        <begin position="176"/>
        <end position="198"/>
    </location>
</feature>
<reference evidence="2 3" key="1">
    <citation type="submission" date="2014-11" db="EMBL/GenBank/DDBJ databases">
        <authorList>
            <person name="Zhu J."/>
            <person name="Qi W."/>
            <person name="Song R."/>
        </authorList>
    </citation>
    <scope>NUCLEOTIDE SEQUENCE [LARGE SCALE GENOMIC DNA]</scope>
</reference>
<gene>
    <name evidence="2" type="ORF">Vbra_18596</name>
</gene>